<dbReference type="PROSITE" id="PS50054">
    <property type="entry name" value="TYR_PHOSPHATASE_DUAL"/>
    <property type="match status" value="1"/>
</dbReference>
<organism evidence="5">
    <name type="scientific">marine sediment metagenome</name>
    <dbReference type="NCBI Taxonomy" id="412755"/>
    <lineage>
        <taxon>unclassified sequences</taxon>
        <taxon>metagenomes</taxon>
        <taxon>ecological metagenomes</taxon>
    </lineage>
</organism>
<dbReference type="PROSITE" id="PS00383">
    <property type="entry name" value="TYR_PHOSPHATASE_1"/>
    <property type="match status" value="1"/>
</dbReference>
<dbReference type="PANTHER" id="PTHR46274">
    <property type="entry name" value="PHOSPHATIDYLINOSITOL PHOSPHATASE"/>
    <property type="match status" value="1"/>
</dbReference>
<protein>
    <recommendedName>
        <fullName evidence="6">Tyrosine specific protein phosphatases domain-containing protein</fullName>
    </recommendedName>
</protein>
<dbReference type="InterPro" id="IPR020422">
    <property type="entry name" value="TYR_PHOSPHATASE_DUAL_dom"/>
</dbReference>
<dbReference type="CDD" id="cd14498">
    <property type="entry name" value="DSP"/>
    <property type="match status" value="1"/>
</dbReference>
<accession>A0A0F9KB76</accession>
<dbReference type="Gene3D" id="3.90.190.10">
    <property type="entry name" value="Protein tyrosine phosphatase superfamily"/>
    <property type="match status" value="1"/>
</dbReference>
<keyword evidence="2" id="KW-0904">Protein phosphatase</keyword>
<reference evidence="5" key="1">
    <citation type="journal article" date="2015" name="Nature">
        <title>Complex archaea that bridge the gap between prokaryotes and eukaryotes.</title>
        <authorList>
            <person name="Spang A."/>
            <person name="Saw J.H."/>
            <person name="Jorgensen S.L."/>
            <person name="Zaremba-Niedzwiedzka K."/>
            <person name="Martijn J."/>
            <person name="Lind A.E."/>
            <person name="van Eijk R."/>
            <person name="Schleper C."/>
            <person name="Guy L."/>
            <person name="Ettema T.J."/>
        </authorList>
    </citation>
    <scope>NUCLEOTIDE SEQUENCE</scope>
</reference>
<evidence type="ECO:0000313" key="5">
    <source>
        <dbReference type="EMBL" id="KKM08454.1"/>
    </source>
</evidence>
<name>A0A0F9KB76_9ZZZZ</name>
<dbReference type="InterPro" id="IPR000387">
    <property type="entry name" value="Tyr_Pase_dom"/>
</dbReference>
<gene>
    <name evidence="5" type="ORF">LCGC14_1724260</name>
</gene>
<dbReference type="PANTHER" id="PTHR46274:SF6">
    <property type="entry name" value="TYR_PHOSPHATASE_2 DOMAIN-CONTAINING PROTEIN"/>
    <property type="match status" value="1"/>
</dbReference>
<dbReference type="AlphaFoldDB" id="A0A0F9KB76"/>
<dbReference type="InterPro" id="IPR000340">
    <property type="entry name" value="Dual-sp_phosphatase_cat-dom"/>
</dbReference>
<evidence type="ECO:0000259" key="4">
    <source>
        <dbReference type="PROSITE" id="PS50056"/>
    </source>
</evidence>
<feature type="domain" description="Tyrosine specific protein phosphatases" evidence="4">
    <location>
        <begin position="14"/>
        <end position="82"/>
    </location>
</feature>
<dbReference type="SUPFAM" id="SSF52799">
    <property type="entry name" value="(Phosphotyrosine protein) phosphatases II"/>
    <property type="match status" value="1"/>
</dbReference>
<evidence type="ECO:0000259" key="3">
    <source>
        <dbReference type="PROSITE" id="PS50054"/>
    </source>
</evidence>
<proteinExistence type="predicted"/>
<keyword evidence="1" id="KW-0378">Hydrolase</keyword>
<evidence type="ECO:0000256" key="1">
    <source>
        <dbReference type="ARBA" id="ARBA00022801"/>
    </source>
</evidence>
<dbReference type="PROSITE" id="PS50056">
    <property type="entry name" value="TYR_PHOSPHATASE_2"/>
    <property type="match status" value="1"/>
</dbReference>
<sequence length="97" mass="11478">MHISIKDRYPISKDKLQKAADFIQREVLNNKKIYVHCTAGRSRSAMAIIAYLLKYKKMDLKEAFRFMKSKRRVLFINYSQRIALKVFRDSLLTSSCK</sequence>
<evidence type="ECO:0000256" key="2">
    <source>
        <dbReference type="ARBA" id="ARBA00022912"/>
    </source>
</evidence>
<feature type="domain" description="Tyrosine-protein phosphatase" evidence="3">
    <location>
        <begin position="1"/>
        <end position="93"/>
    </location>
</feature>
<evidence type="ECO:0008006" key="6">
    <source>
        <dbReference type="Google" id="ProtNLM"/>
    </source>
</evidence>
<dbReference type="InterPro" id="IPR016130">
    <property type="entry name" value="Tyr_Pase_AS"/>
</dbReference>
<dbReference type="EMBL" id="LAZR01015561">
    <property type="protein sequence ID" value="KKM08454.1"/>
    <property type="molecule type" value="Genomic_DNA"/>
</dbReference>
<comment type="caution">
    <text evidence="5">The sequence shown here is derived from an EMBL/GenBank/DDBJ whole genome shotgun (WGS) entry which is preliminary data.</text>
</comment>
<dbReference type="Pfam" id="PF00782">
    <property type="entry name" value="DSPc"/>
    <property type="match status" value="1"/>
</dbReference>
<dbReference type="GO" id="GO:0004721">
    <property type="term" value="F:phosphoprotein phosphatase activity"/>
    <property type="evidence" value="ECO:0007669"/>
    <property type="project" value="UniProtKB-KW"/>
</dbReference>
<dbReference type="InterPro" id="IPR029021">
    <property type="entry name" value="Prot-tyrosine_phosphatase-like"/>
</dbReference>